<dbReference type="AlphaFoldDB" id="D8PX52"/>
<name>D8PX52_SCHCM</name>
<dbReference type="InterPro" id="IPR032675">
    <property type="entry name" value="LRR_dom_sf"/>
</dbReference>
<feature type="region of interest" description="Disordered" evidence="1">
    <location>
        <begin position="505"/>
        <end position="526"/>
    </location>
</feature>
<evidence type="ECO:0000313" key="3">
    <source>
        <dbReference type="EMBL" id="EFI99606.1"/>
    </source>
</evidence>
<dbReference type="GeneID" id="9585631"/>
<dbReference type="Gene3D" id="3.80.10.10">
    <property type="entry name" value="Ribonuclease Inhibitor"/>
    <property type="match status" value="1"/>
</dbReference>
<dbReference type="EMBL" id="GL377304">
    <property type="protein sequence ID" value="EFI99606.1"/>
    <property type="molecule type" value="Genomic_DNA"/>
</dbReference>
<dbReference type="OrthoDB" id="3266451at2759"/>
<dbReference type="RefSeq" id="XP_003034509.1">
    <property type="nucleotide sequence ID" value="XM_003034463.1"/>
</dbReference>
<dbReference type="SUPFAM" id="SSF52047">
    <property type="entry name" value="RNI-like"/>
    <property type="match status" value="1"/>
</dbReference>
<reference evidence="3 4" key="1">
    <citation type="journal article" date="2010" name="Nat. Biotechnol.">
        <title>Genome sequence of the model mushroom Schizophyllum commune.</title>
        <authorList>
            <person name="Ohm R.A."/>
            <person name="de Jong J.F."/>
            <person name="Lugones L.G."/>
            <person name="Aerts A."/>
            <person name="Kothe E."/>
            <person name="Stajich J.E."/>
            <person name="de Vries R.P."/>
            <person name="Record E."/>
            <person name="Levasseur A."/>
            <person name="Baker S.E."/>
            <person name="Bartholomew K.A."/>
            <person name="Coutinho P.M."/>
            <person name="Erdmann S."/>
            <person name="Fowler T.J."/>
            <person name="Gathman A.C."/>
            <person name="Lombard V."/>
            <person name="Henrissat B."/>
            <person name="Knabe N."/>
            <person name="Kuees U."/>
            <person name="Lilly W.W."/>
            <person name="Lindquist E."/>
            <person name="Lucas S."/>
            <person name="Magnuson J.K."/>
            <person name="Piumi F."/>
            <person name="Raudaskoski M."/>
            <person name="Salamov A."/>
            <person name="Schmutz J."/>
            <person name="Schwarze F.W.M.R."/>
            <person name="vanKuyk P.A."/>
            <person name="Horton J.S."/>
            <person name="Grigoriev I.V."/>
            <person name="Woesten H.A.B."/>
        </authorList>
    </citation>
    <scope>NUCLEOTIDE SEQUENCE [LARGE SCALE GENOMIC DNA]</scope>
    <source>
        <strain evidence="4">H4-8 / FGSC 9210</strain>
    </source>
</reference>
<dbReference type="InterPro" id="IPR001810">
    <property type="entry name" value="F-box_dom"/>
</dbReference>
<feature type="non-terminal residue" evidence="3">
    <location>
        <position position="526"/>
    </location>
</feature>
<dbReference type="PANTHER" id="PTHR38926">
    <property type="entry name" value="F-BOX DOMAIN CONTAINING PROTEIN, EXPRESSED"/>
    <property type="match status" value="1"/>
</dbReference>
<proteinExistence type="predicted"/>
<dbReference type="VEuPathDB" id="FungiDB:SCHCODRAFT_02533179"/>
<evidence type="ECO:0000313" key="4">
    <source>
        <dbReference type="Proteomes" id="UP000007431"/>
    </source>
</evidence>
<evidence type="ECO:0000259" key="2">
    <source>
        <dbReference type="Pfam" id="PF12937"/>
    </source>
</evidence>
<dbReference type="SUPFAM" id="SSF81383">
    <property type="entry name" value="F-box domain"/>
    <property type="match status" value="1"/>
</dbReference>
<dbReference type="Pfam" id="PF12937">
    <property type="entry name" value="F-box-like"/>
    <property type="match status" value="1"/>
</dbReference>
<dbReference type="InParanoid" id="D8PX52"/>
<feature type="compositionally biased region" description="Acidic residues" evidence="1">
    <location>
        <begin position="511"/>
        <end position="526"/>
    </location>
</feature>
<sequence length="526" mass="58098">MNLSDDPIARASSVANIALHRQPHAPDNHNASIIKQTADELRSLEHDAELQMQALTARVGALRRQIAIHDALLHPWRRLPPEILSEVFRHAVPDDWTAQFVGRRILNFAQVCHAWRCAAFAMPRLWTTLRFLPHFNPPVKHVAALRADLAKTAQAPLEVEMCMSASAASGYGERDARWSDEVWELLCEQAHRWEYALLNSLPMVAYERLLGRSFPLLHTLSMTVNSYEDVIHLPIQVFENAPRVHSLSITGDSAPILPFTLPSNWALTELSILFTEACTLAPHVGVILACCDTLRECHLTSDASCANLPPPANFPFLELLDLGGNATALCHVFTAPNLQSLHMDTWNSLDDDFNAFVALQSMLARSGDCPSLRKLTLNSLDSGPQGRDLIASLRSLSSLEELGLQNRDYTDDTEPSLITLDLLRAMVRDADDPSSLAFLPNLTQLSVVFGDDYNNGADPADPEVRSVLRAIPESRTQAMSADGRALALLQRYYNNAGGDLKGCCLPPLAEDPSDSESDVSMDEDDY</sequence>
<evidence type="ECO:0000256" key="1">
    <source>
        <dbReference type="SAM" id="MobiDB-lite"/>
    </source>
</evidence>
<protein>
    <submittedName>
        <fullName evidence="3">Expressed protein</fullName>
    </submittedName>
</protein>
<dbReference type="Proteomes" id="UP000007431">
    <property type="component" value="Unassembled WGS sequence"/>
</dbReference>
<dbReference type="Gene3D" id="1.20.1280.50">
    <property type="match status" value="1"/>
</dbReference>
<dbReference type="HOGENOM" id="CLU_018544_13_0_1"/>
<dbReference type="OMA" id="FHEVQIS"/>
<gene>
    <name evidence="3" type="ORF">SCHCODRAFT_107058</name>
</gene>
<accession>D8PX52</accession>
<organism evidence="4">
    <name type="scientific">Schizophyllum commune (strain H4-8 / FGSC 9210)</name>
    <name type="common">Split gill fungus</name>
    <dbReference type="NCBI Taxonomy" id="578458"/>
    <lineage>
        <taxon>Eukaryota</taxon>
        <taxon>Fungi</taxon>
        <taxon>Dikarya</taxon>
        <taxon>Basidiomycota</taxon>
        <taxon>Agaricomycotina</taxon>
        <taxon>Agaricomycetes</taxon>
        <taxon>Agaricomycetidae</taxon>
        <taxon>Agaricales</taxon>
        <taxon>Schizophyllaceae</taxon>
        <taxon>Schizophyllum</taxon>
    </lineage>
</organism>
<dbReference type="KEGG" id="scm:SCHCO_02533179"/>
<keyword evidence="4" id="KW-1185">Reference proteome</keyword>
<dbReference type="InterPro" id="IPR036047">
    <property type="entry name" value="F-box-like_dom_sf"/>
</dbReference>
<feature type="domain" description="F-box" evidence="2">
    <location>
        <begin position="76"/>
        <end position="130"/>
    </location>
</feature>
<dbReference type="PANTHER" id="PTHR38926:SF72">
    <property type="entry name" value="IM:7136021-RELATED"/>
    <property type="match status" value="1"/>
</dbReference>